<reference evidence="2" key="2">
    <citation type="submission" date="2021-10" db="EMBL/GenBank/DDBJ databases">
        <title>Phylogenomics reveals ancestral predisposition of the termite-cultivated fungus Termitomyces towards a domesticated lifestyle.</title>
        <authorList>
            <person name="Auxier B."/>
            <person name="Grum-Grzhimaylo A."/>
            <person name="Cardenas M.E."/>
            <person name="Lodge J.D."/>
            <person name="Laessoe T."/>
            <person name="Pedersen O."/>
            <person name="Smith M.E."/>
            <person name="Kuyper T.W."/>
            <person name="Franco-Molano E.A."/>
            <person name="Baroni T.J."/>
            <person name="Aanen D.K."/>
        </authorList>
    </citation>
    <scope>NUCLEOTIDE SEQUENCE</scope>
    <source>
        <strain evidence="2">D49</strain>
    </source>
</reference>
<feature type="region of interest" description="Disordered" evidence="1">
    <location>
        <begin position="1"/>
        <end position="33"/>
    </location>
</feature>
<feature type="compositionally biased region" description="Basic residues" evidence="1">
    <location>
        <begin position="1"/>
        <end position="10"/>
    </location>
</feature>
<feature type="compositionally biased region" description="Pro residues" evidence="1">
    <location>
        <begin position="165"/>
        <end position="186"/>
    </location>
</feature>
<dbReference type="Proteomes" id="UP000717328">
    <property type="component" value="Unassembled WGS sequence"/>
</dbReference>
<feature type="region of interest" description="Disordered" evidence="1">
    <location>
        <begin position="144"/>
        <end position="267"/>
    </location>
</feature>
<feature type="compositionally biased region" description="Low complexity" evidence="1">
    <location>
        <begin position="16"/>
        <end position="28"/>
    </location>
</feature>
<keyword evidence="3" id="KW-1185">Reference proteome</keyword>
<sequence>MGNKKNKRKASSPAESVRPAPSRPVSPVYQAANRCDTPDQGYLDFQYAMEHCGDDSSSELEYHQEEPPPAPSIHDILDDMLEALDVALESCKSNGQTPSHAVLPSFVQKILNFWTATKPNILEGQLKAFPQIRKLIDKSVSEALAKATPPPPPPPTMEVDSPTTPKAPGPPGATPPPRGTLTPPAPSTGAPASATPPAPPAAPAPCGKPAPLRIPPVKRAPKHAPPPPPPSTQTAPKPSYAAALGSKAPRPRKAHPPTKLVAPPTTKWVVIPTDKSQLRDPAKRPSPLHIVSAINRELHAGANEHISGVHIANLGESHILAATWTVGCNILLTAAKTRDHHGLANPAYSTMVVRALNDLPAFSLRGATVIPYRPASRLQIKGLPTWDPATNRPVELTSVYQTLDGLGLFEGVELINNGPAPSDALSWARDPTTFNAESRPCAVTVRFYNNDGRETGSLLKKAFYLLGRRRRFDKWQPRPPPPKKG</sequence>
<gene>
    <name evidence="2" type="ORF">H0H81_009037</name>
</gene>
<evidence type="ECO:0000313" key="3">
    <source>
        <dbReference type="Proteomes" id="UP000717328"/>
    </source>
</evidence>
<accession>A0A9P7FVP1</accession>
<dbReference type="AlphaFoldDB" id="A0A9P7FVP1"/>
<feature type="compositionally biased region" description="Pro residues" evidence="1">
    <location>
        <begin position="194"/>
        <end position="214"/>
    </location>
</feature>
<protein>
    <submittedName>
        <fullName evidence="2">Uncharacterized protein</fullName>
    </submittedName>
</protein>
<reference evidence="2" key="1">
    <citation type="submission" date="2021-02" db="EMBL/GenBank/DDBJ databases">
        <authorList>
            <person name="Nieuwenhuis M."/>
            <person name="Van De Peppel L.J.J."/>
        </authorList>
    </citation>
    <scope>NUCLEOTIDE SEQUENCE</scope>
    <source>
        <strain evidence="2">D49</strain>
    </source>
</reference>
<dbReference type="EMBL" id="JABCKI010005972">
    <property type="protein sequence ID" value="KAG5636130.1"/>
    <property type="molecule type" value="Genomic_DNA"/>
</dbReference>
<comment type="caution">
    <text evidence="2">The sequence shown here is derived from an EMBL/GenBank/DDBJ whole genome shotgun (WGS) entry which is preliminary data.</text>
</comment>
<name>A0A9P7FVP1_9AGAR</name>
<organism evidence="2 3">
    <name type="scientific">Sphagnurus paluster</name>
    <dbReference type="NCBI Taxonomy" id="117069"/>
    <lineage>
        <taxon>Eukaryota</taxon>
        <taxon>Fungi</taxon>
        <taxon>Dikarya</taxon>
        <taxon>Basidiomycota</taxon>
        <taxon>Agaricomycotina</taxon>
        <taxon>Agaricomycetes</taxon>
        <taxon>Agaricomycetidae</taxon>
        <taxon>Agaricales</taxon>
        <taxon>Tricholomatineae</taxon>
        <taxon>Lyophyllaceae</taxon>
        <taxon>Sphagnurus</taxon>
    </lineage>
</organism>
<evidence type="ECO:0000256" key="1">
    <source>
        <dbReference type="SAM" id="MobiDB-lite"/>
    </source>
</evidence>
<proteinExistence type="predicted"/>
<evidence type="ECO:0000313" key="2">
    <source>
        <dbReference type="EMBL" id="KAG5636130.1"/>
    </source>
</evidence>